<name>A0A7G1I2L1_9BACT</name>
<feature type="chain" id="PRO_5028886748" description="GxGYxYP putative glycoside hydrolase C-terminal domain-containing protein" evidence="1">
    <location>
        <begin position="25"/>
        <end position="575"/>
    </location>
</feature>
<evidence type="ECO:0000313" key="6">
    <source>
        <dbReference type="Proteomes" id="UP000594042"/>
    </source>
</evidence>
<dbReference type="Gene3D" id="3.20.20.490">
    <property type="entry name" value="GxGYxYP glycoside hydrolase, C-terminal domain"/>
    <property type="match status" value="1"/>
</dbReference>
<evidence type="ECO:0000259" key="4">
    <source>
        <dbReference type="Pfam" id="PF20958"/>
    </source>
</evidence>
<evidence type="ECO:0000259" key="3">
    <source>
        <dbReference type="Pfam" id="PF20957"/>
    </source>
</evidence>
<dbReference type="Pfam" id="PF20958">
    <property type="entry name" value="GxGYxYP_N_3rd"/>
    <property type="match status" value="1"/>
</dbReference>
<evidence type="ECO:0000313" key="5">
    <source>
        <dbReference type="EMBL" id="BCI64904.1"/>
    </source>
</evidence>
<feature type="domain" description="GxGYxYP putative glycoside hydrolase second N-terminal" evidence="3">
    <location>
        <begin position="120"/>
        <end position="184"/>
    </location>
</feature>
<dbReference type="InterPro" id="IPR048310">
    <property type="entry name" value="GxGYxYP_N_2nd"/>
</dbReference>
<dbReference type="EMBL" id="AP023322">
    <property type="protein sequence ID" value="BCI64904.1"/>
    <property type="molecule type" value="Genomic_DNA"/>
</dbReference>
<evidence type="ECO:0008006" key="7">
    <source>
        <dbReference type="Google" id="ProtNLM"/>
    </source>
</evidence>
<dbReference type="PANTHER" id="PTHR37321:SF1">
    <property type="entry name" value="EXPORTED PROTEIN"/>
    <property type="match status" value="1"/>
</dbReference>
<feature type="signal peptide" evidence="1">
    <location>
        <begin position="1"/>
        <end position="24"/>
    </location>
</feature>
<reference evidence="6" key="1">
    <citation type="submission" date="2020-07" db="EMBL/GenBank/DDBJ databases">
        <title>Complete genome sequencing of Coprobacter sp. strain 2CBH44.</title>
        <authorList>
            <person name="Sakamoto M."/>
            <person name="Murakami T."/>
            <person name="Mori H."/>
        </authorList>
    </citation>
    <scope>NUCLEOTIDE SEQUENCE [LARGE SCALE GENOMIC DNA]</scope>
    <source>
        <strain evidence="6">2CBH44</strain>
    </source>
</reference>
<feature type="domain" description="GxGYxYP putative glycoside hydrolase C-terminal" evidence="2">
    <location>
        <begin position="291"/>
        <end position="509"/>
    </location>
</feature>
<dbReference type="InterPro" id="IPR048309">
    <property type="entry name" value="GxGYxYP_N_3rd"/>
</dbReference>
<keyword evidence="1" id="KW-0732">Signal</keyword>
<dbReference type="InterPro" id="IPR038410">
    <property type="entry name" value="GxGYxYP_C_sf"/>
</dbReference>
<protein>
    <recommendedName>
        <fullName evidence="7">GxGYxYP putative glycoside hydrolase C-terminal domain-containing protein</fullName>
    </recommendedName>
</protein>
<accession>A0A7G1I2L1</accession>
<dbReference type="RefSeq" id="WP_200755248.1">
    <property type="nucleotide sequence ID" value="NZ_AP023322.1"/>
</dbReference>
<dbReference type="KEGG" id="copr:Cop2CBH44_32570"/>
<proteinExistence type="predicted"/>
<gene>
    <name evidence="5" type="ORF">Cop2CBH44_32570</name>
</gene>
<dbReference type="Proteomes" id="UP000594042">
    <property type="component" value="Chromosome"/>
</dbReference>
<keyword evidence="6" id="KW-1185">Reference proteome</keyword>
<dbReference type="Pfam" id="PF20957">
    <property type="entry name" value="GxGYxYP_N_2nd"/>
    <property type="match status" value="1"/>
</dbReference>
<dbReference type="Pfam" id="PF14323">
    <property type="entry name" value="GxGYxYP_C"/>
    <property type="match status" value="1"/>
</dbReference>
<sequence length="575" mass="65088">MKIKIIGSIFLVGWLSVCSFRAVASTVESWWPEQKKPDYILKCTLSRYNDIREMNLAQSLCGLAAQAVNEGIGEEGVWIETRVEDYGLYYKAWRKRLKVRESGSFDVWSLVKRFKDTGYVRGYVLYDCTRKDNSINAATVQAGILKGVLIDKTQEEDALRLGLVKLYDACNVNLDEGWFNQYKSELNNRLIVLANPVAGNNRDYAIAHKAMVYYGVSPLLHSILEWVRPLSPVIGWNSGPEFQHIEPCSRWGLINTASDWCMNLPMLSIRGNEKVVKLKSVNPKKIDANENAVYHSFVMSDGDNMQWTFGGFVNSPDYWNNMYNGDIPMSFTSCVVNLSMAAPDVLNVLAESQPKNVSVVEYGGGYYYPDLFASKRQNADELLREFARMVNVHMKKTGVKTFGFICHKVDSDDALRAYRIFAEELEDVAGMIAVQYVPYNGGHGRVFWVKDRKNNDIPVLSAKTQIWANLNTEGSGNPSRVAEAINRDVEVCETEGPVLGWTIVHAWSRFGKNGDKVIDVAANGKKGVRGVTPVYWCKQLLNKKVKVVPVEELLWRLRMKNDEKPVSEREMVFSK</sequence>
<feature type="domain" description="GxGYxYP putative glycoside hydrolase third N-terminal" evidence="4">
    <location>
        <begin position="190"/>
        <end position="268"/>
    </location>
</feature>
<dbReference type="InterPro" id="IPR025832">
    <property type="entry name" value="GxGYxYP_C"/>
</dbReference>
<organism evidence="5 6">
    <name type="scientific">Coprobacter secundus subsp. similis</name>
    <dbReference type="NCBI Taxonomy" id="2751153"/>
    <lineage>
        <taxon>Bacteria</taxon>
        <taxon>Pseudomonadati</taxon>
        <taxon>Bacteroidota</taxon>
        <taxon>Bacteroidia</taxon>
        <taxon>Bacteroidales</taxon>
        <taxon>Barnesiellaceae</taxon>
        <taxon>Coprobacter</taxon>
    </lineage>
</organism>
<evidence type="ECO:0000259" key="2">
    <source>
        <dbReference type="Pfam" id="PF14323"/>
    </source>
</evidence>
<dbReference type="PANTHER" id="PTHR37321">
    <property type="entry name" value="EXPORTED PROTEIN-RELATED"/>
    <property type="match status" value="1"/>
</dbReference>
<evidence type="ECO:0000256" key="1">
    <source>
        <dbReference type="SAM" id="SignalP"/>
    </source>
</evidence>
<dbReference type="AlphaFoldDB" id="A0A7G1I2L1"/>